<reference evidence="5 6" key="1">
    <citation type="submission" date="2021-03" db="EMBL/GenBank/DDBJ databases">
        <title>Genomic Encyclopedia of Type Strains, Phase IV (KMG-IV): sequencing the most valuable type-strain genomes for metagenomic binning, comparative biology and taxonomic classification.</title>
        <authorList>
            <person name="Goeker M."/>
        </authorList>
    </citation>
    <scope>NUCLEOTIDE SEQUENCE [LARGE SCALE GENOMIC DNA]</scope>
    <source>
        <strain evidence="5 6">DSM 21600</strain>
    </source>
</reference>
<evidence type="ECO:0000256" key="1">
    <source>
        <dbReference type="ARBA" id="ARBA00006484"/>
    </source>
</evidence>
<comment type="caution">
    <text evidence="5">The sequence shown here is derived from an EMBL/GenBank/DDBJ whole genome shotgun (WGS) entry which is preliminary data.</text>
</comment>
<dbReference type="CDD" id="cd05233">
    <property type="entry name" value="SDR_c"/>
    <property type="match status" value="1"/>
</dbReference>
<dbReference type="GO" id="GO:0047512">
    <property type="term" value="F:(S,S)-butanediol dehydrogenase activity"/>
    <property type="evidence" value="ECO:0007669"/>
    <property type="project" value="UniProtKB-EC"/>
</dbReference>
<dbReference type="InterPro" id="IPR057326">
    <property type="entry name" value="KR_dom"/>
</dbReference>
<evidence type="ECO:0000256" key="3">
    <source>
        <dbReference type="ARBA" id="ARBA00023027"/>
    </source>
</evidence>
<keyword evidence="3" id="KW-0520">NAD</keyword>
<evidence type="ECO:0000313" key="5">
    <source>
        <dbReference type="EMBL" id="MBP1848911.1"/>
    </source>
</evidence>
<dbReference type="GO" id="GO:0052588">
    <property type="term" value="F:diacetyl reductase ((S)-acetoin forming) (NAD+) activity"/>
    <property type="evidence" value="ECO:0007669"/>
    <property type="project" value="UniProtKB-EC"/>
</dbReference>
<evidence type="ECO:0000256" key="2">
    <source>
        <dbReference type="ARBA" id="ARBA00023002"/>
    </source>
</evidence>
<sequence length="253" mass="26056">MDRFNDKVVIITGAGSGMGKATAERFATEGAKVVIAGRRKAPLDALAAELSPAKVLVQTCDVSQESEVEALVKAAVDAFGGIDVLVNNAGVVVSGDVTQTSTADWRKVMSIDLDGVFFMSRAAMPHLRASKGSIVNVASVSGTGGDWGMAAYNAAKGGVVNLTRAMAMDHGKDGVRVNAVCPSSTRTPMGEGVVTNDALMAKFQERFALEGPAEPEDIAGAVAFLASRDARFITGVNLPVDGGISASNGQPQQ</sequence>
<dbReference type="RefSeq" id="WP_209941610.1">
    <property type="nucleotide sequence ID" value="NZ_JAGGJU010000001.1"/>
</dbReference>
<evidence type="ECO:0000313" key="6">
    <source>
        <dbReference type="Proteomes" id="UP000759443"/>
    </source>
</evidence>
<dbReference type="InterPro" id="IPR002347">
    <property type="entry name" value="SDR_fam"/>
</dbReference>
<dbReference type="PANTHER" id="PTHR24321:SF8">
    <property type="entry name" value="ESTRADIOL 17-BETA-DEHYDROGENASE 8-RELATED"/>
    <property type="match status" value="1"/>
</dbReference>
<proteinExistence type="inferred from homology"/>
<protein>
    <submittedName>
        <fullName evidence="5">Meso-butanediol dehydrogenase/(S,S)-butanediol dehydrogenase/diacetyl reductase</fullName>
        <ecNumber evidence="5">1.1.1.-</ecNumber>
        <ecNumber evidence="5">1.1.1.304</ecNumber>
        <ecNumber evidence="5">1.1.1.76</ecNumber>
    </submittedName>
</protein>
<dbReference type="InterPro" id="IPR020904">
    <property type="entry name" value="Sc_DH/Rdtase_CS"/>
</dbReference>
<evidence type="ECO:0000259" key="4">
    <source>
        <dbReference type="SMART" id="SM00822"/>
    </source>
</evidence>
<comment type="similarity">
    <text evidence="1">Belongs to the short-chain dehydrogenases/reductases (SDR) family.</text>
</comment>
<gene>
    <name evidence="5" type="ORF">J2Z17_000328</name>
</gene>
<dbReference type="EC" id="1.1.1.76" evidence="5"/>
<keyword evidence="6" id="KW-1185">Reference proteome</keyword>
<feature type="domain" description="Ketoreductase" evidence="4">
    <location>
        <begin position="7"/>
        <end position="183"/>
    </location>
</feature>
<accession>A0ABS4DT86</accession>
<dbReference type="EMBL" id="JAGGJU010000001">
    <property type="protein sequence ID" value="MBP1848911.1"/>
    <property type="molecule type" value="Genomic_DNA"/>
</dbReference>
<dbReference type="PRINTS" id="PR00081">
    <property type="entry name" value="GDHRDH"/>
</dbReference>
<dbReference type="InterPro" id="IPR036291">
    <property type="entry name" value="NAD(P)-bd_dom_sf"/>
</dbReference>
<dbReference type="NCBIfam" id="NF005559">
    <property type="entry name" value="PRK07231.1"/>
    <property type="match status" value="1"/>
</dbReference>
<keyword evidence="2 5" id="KW-0560">Oxidoreductase</keyword>
<dbReference type="Proteomes" id="UP000759443">
    <property type="component" value="Unassembled WGS sequence"/>
</dbReference>
<dbReference type="Pfam" id="PF13561">
    <property type="entry name" value="adh_short_C2"/>
    <property type="match status" value="1"/>
</dbReference>
<dbReference type="EC" id="1.1.1.304" evidence="5"/>
<dbReference type="EC" id="1.1.1.-" evidence="5"/>
<dbReference type="SUPFAM" id="SSF51735">
    <property type="entry name" value="NAD(P)-binding Rossmann-fold domains"/>
    <property type="match status" value="1"/>
</dbReference>
<dbReference type="PRINTS" id="PR00080">
    <property type="entry name" value="SDRFAMILY"/>
</dbReference>
<name>A0ABS4DT86_9HYPH</name>
<dbReference type="PANTHER" id="PTHR24321">
    <property type="entry name" value="DEHYDROGENASES, SHORT CHAIN"/>
    <property type="match status" value="1"/>
</dbReference>
<dbReference type="Gene3D" id="3.40.50.720">
    <property type="entry name" value="NAD(P)-binding Rossmann-like Domain"/>
    <property type="match status" value="1"/>
</dbReference>
<organism evidence="5 6">
    <name type="scientific">Rhizobium halophytocola</name>
    <dbReference type="NCBI Taxonomy" id="735519"/>
    <lineage>
        <taxon>Bacteria</taxon>
        <taxon>Pseudomonadati</taxon>
        <taxon>Pseudomonadota</taxon>
        <taxon>Alphaproteobacteria</taxon>
        <taxon>Hyphomicrobiales</taxon>
        <taxon>Rhizobiaceae</taxon>
        <taxon>Rhizobium/Agrobacterium group</taxon>
        <taxon>Rhizobium</taxon>
    </lineage>
</organism>
<dbReference type="PROSITE" id="PS00061">
    <property type="entry name" value="ADH_SHORT"/>
    <property type="match status" value="1"/>
</dbReference>
<dbReference type="SMART" id="SM00822">
    <property type="entry name" value="PKS_KR"/>
    <property type="match status" value="1"/>
</dbReference>